<feature type="transmembrane region" description="Helical" evidence="1">
    <location>
        <begin position="314"/>
        <end position="332"/>
    </location>
</feature>
<feature type="transmembrane region" description="Helical" evidence="1">
    <location>
        <begin position="392"/>
        <end position="413"/>
    </location>
</feature>
<keyword evidence="1" id="KW-0472">Membrane</keyword>
<feature type="transmembrane region" description="Helical" evidence="1">
    <location>
        <begin position="242"/>
        <end position="261"/>
    </location>
</feature>
<name>A0AAN1XCZ2_9PROT</name>
<evidence type="ECO:0000313" key="3">
    <source>
        <dbReference type="Proteomes" id="UP001320326"/>
    </source>
</evidence>
<gene>
    <name evidence="2" type="ORF">MIZ01_2620</name>
</gene>
<feature type="transmembrane region" description="Helical" evidence="1">
    <location>
        <begin position="30"/>
        <end position="51"/>
    </location>
</feature>
<feature type="transmembrane region" description="Helical" evidence="1">
    <location>
        <begin position="158"/>
        <end position="180"/>
    </location>
</feature>
<keyword evidence="1" id="KW-1133">Transmembrane helix</keyword>
<feature type="transmembrane region" description="Helical" evidence="1">
    <location>
        <begin position="425"/>
        <end position="443"/>
    </location>
</feature>
<dbReference type="EMBL" id="AP023423">
    <property type="protein sequence ID" value="BCK88814.1"/>
    <property type="molecule type" value="Genomic_DNA"/>
</dbReference>
<dbReference type="AlphaFoldDB" id="A0AAN1XCZ2"/>
<proteinExistence type="predicted"/>
<evidence type="ECO:0000256" key="1">
    <source>
        <dbReference type="SAM" id="Phobius"/>
    </source>
</evidence>
<sequence length="579" mass="64725">MERISILFSILLAGYLSWSIFKGKALAFKFVSALILFTSTVALTGFISGSLGQRVDGIAVFFGSMISLILGKILINLDSKKTLALNVPDLSASQALNHKGDKSSWVFLCAFLGWAVLNLYLSSWQIIPQSVSVDSAAHYSLVRYLYEYKHLPASDWSFLWEIANYPFGFHLTVAIAATLFGVDPFYVMWIFAALLMGIVVATACTMIYSDLRTRLYAAVVAVLWAFAMFLVSPYITESYSRSGFYPMVLGLVYIVMFIWCLRCFAEITWGKIFFVSIALSGMGLTYPQWLPLLFLMYAYLVYIKIGLSGARRIVVLLIPIIISTAIGADFVLRNWDGLKYIYNIEGGVSMDSRYLAILAGGSFLLLLSISFKKMSEGAQVTIAISLENLCRDYIFVLLIVVGLVGLVVISKVIAGFGGMYPIYKYAYVLTPLFILFLSQSYVFRKGEGIREQFKIAIPAVVLLGTLLHFGLHKFSPAIQENEFNALKWVKKNIANDSVTYLNEAPFPLFGYAITGKPQTKGEFEWWVHPSPQFEAWKSQAGPGEIAIRSYVREDVVEKNNNGNFQVLYKDGDCVVIKKI</sequence>
<feature type="transmembrane region" description="Helical" evidence="1">
    <location>
        <begin position="57"/>
        <end position="75"/>
    </location>
</feature>
<keyword evidence="3" id="KW-1185">Reference proteome</keyword>
<protein>
    <submittedName>
        <fullName evidence="2">Uncharacterized protein</fullName>
    </submittedName>
</protein>
<dbReference type="KEGG" id="seme:MIZ01_2620"/>
<feature type="transmembrane region" description="Helical" evidence="1">
    <location>
        <begin position="290"/>
        <end position="307"/>
    </location>
</feature>
<accession>A0AAN1XCZ2</accession>
<feature type="transmembrane region" description="Helical" evidence="1">
    <location>
        <begin position="186"/>
        <end position="208"/>
    </location>
</feature>
<feature type="transmembrane region" description="Helical" evidence="1">
    <location>
        <begin position="455"/>
        <end position="471"/>
    </location>
</feature>
<feature type="transmembrane region" description="Helical" evidence="1">
    <location>
        <begin position="6"/>
        <end position="23"/>
    </location>
</feature>
<organism evidence="2 3">
    <name type="scientific">Sideroxyarcus emersonii</name>
    <dbReference type="NCBI Taxonomy" id="2764705"/>
    <lineage>
        <taxon>Bacteria</taxon>
        <taxon>Pseudomonadati</taxon>
        <taxon>Pseudomonadota</taxon>
        <taxon>Betaproteobacteria</taxon>
        <taxon>Nitrosomonadales</taxon>
        <taxon>Gallionellaceae</taxon>
        <taxon>Sideroxyarcus</taxon>
    </lineage>
</organism>
<feature type="transmembrane region" description="Helical" evidence="1">
    <location>
        <begin position="215"/>
        <end position="236"/>
    </location>
</feature>
<evidence type="ECO:0000313" key="2">
    <source>
        <dbReference type="EMBL" id="BCK88814.1"/>
    </source>
</evidence>
<dbReference type="Proteomes" id="UP001320326">
    <property type="component" value="Chromosome"/>
</dbReference>
<keyword evidence="1" id="KW-0812">Transmembrane</keyword>
<feature type="transmembrane region" description="Helical" evidence="1">
    <location>
        <begin position="104"/>
        <end position="121"/>
    </location>
</feature>
<reference evidence="2 3" key="1">
    <citation type="journal article" date="2022" name="Int. J. Syst. Evol. Microbiol.">
        <title>&lt;i&gt;Sideroxyarcus emersonii&lt;/i&gt; gen. nov. sp. nov., a neutrophilic, microaerobic iron- and thiosulfate-oxidizing bacterium isolated from iron-rich wetland sediment.</title>
        <authorList>
            <person name="Kato S."/>
            <person name="Itoh T."/>
            <person name="Iino T."/>
            <person name="Ohkuma M."/>
        </authorList>
    </citation>
    <scope>NUCLEOTIDE SEQUENCE [LARGE SCALE GENOMIC DNA]</scope>
    <source>
        <strain evidence="2 3">MIZ01</strain>
    </source>
</reference>
<dbReference type="RefSeq" id="WP_237247322.1">
    <property type="nucleotide sequence ID" value="NZ_AP023423.1"/>
</dbReference>
<feature type="transmembrane region" description="Helical" evidence="1">
    <location>
        <begin position="352"/>
        <end position="371"/>
    </location>
</feature>